<protein>
    <submittedName>
        <fullName evidence="3">Uncharacterized protein</fullName>
    </submittedName>
</protein>
<dbReference type="PANTHER" id="PTHR36715">
    <property type="entry name" value="BNAANNG41370D PROTEIN"/>
    <property type="match status" value="1"/>
</dbReference>
<feature type="transmembrane region" description="Helical" evidence="2">
    <location>
        <begin position="48"/>
        <end position="71"/>
    </location>
</feature>
<organism evidence="3 4">
    <name type="scientific">Stylosanthes scabra</name>
    <dbReference type="NCBI Taxonomy" id="79078"/>
    <lineage>
        <taxon>Eukaryota</taxon>
        <taxon>Viridiplantae</taxon>
        <taxon>Streptophyta</taxon>
        <taxon>Embryophyta</taxon>
        <taxon>Tracheophyta</taxon>
        <taxon>Spermatophyta</taxon>
        <taxon>Magnoliopsida</taxon>
        <taxon>eudicotyledons</taxon>
        <taxon>Gunneridae</taxon>
        <taxon>Pentapetalae</taxon>
        <taxon>rosids</taxon>
        <taxon>fabids</taxon>
        <taxon>Fabales</taxon>
        <taxon>Fabaceae</taxon>
        <taxon>Papilionoideae</taxon>
        <taxon>50 kb inversion clade</taxon>
        <taxon>dalbergioids sensu lato</taxon>
        <taxon>Dalbergieae</taxon>
        <taxon>Pterocarpus clade</taxon>
        <taxon>Stylosanthes</taxon>
    </lineage>
</organism>
<evidence type="ECO:0000256" key="1">
    <source>
        <dbReference type="SAM" id="MobiDB-lite"/>
    </source>
</evidence>
<reference evidence="3 4" key="1">
    <citation type="journal article" date="2023" name="Plants (Basel)">
        <title>Bridging the Gap: Combining Genomics and Transcriptomics Approaches to Understand Stylosanthes scabra, an Orphan Legume from the Brazilian Caatinga.</title>
        <authorList>
            <person name="Ferreira-Neto J.R.C."/>
            <person name="da Silva M.D."/>
            <person name="Binneck E."/>
            <person name="de Melo N.F."/>
            <person name="da Silva R.H."/>
            <person name="de Melo A.L.T.M."/>
            <person name="Pandolfi V."/>
            <person name="Bustamante F.O."/>
            <person name="Brasileiro-Vidal A.C."/>
            <person name="Benko-Iseppon A.M."/>
        </authorList>
    </citation>
    <scope>NUCLEOTIDE SEQUENCE [LARGE SCALE GENOMIC DNA]</scope>
    <source>
        <tissue evidence="3">Leaves</tissue>
    </source>
</reference>
<comment type="caution">
    <text evidence="3">The sequence shown here is derived from an EMBL/GenBank/DDBJ whole genome shotgun (WGS) entry which is preliminary data.</text>
</comment>
<evidence type="ECO:0000313" key="3">
    <source>
        <dbReference type="EMBL" id="MED6126339.1"/>
    </source>
</evidence>
<name>A0ABU6RQV6_9FABA</name>
<gene>
    <name evidence="3" type="ORF">PIB30_077527</name>
</gene>
<keyword evidence="2" id="KW-0812">Transmembrane</keyword>
<feature type="compositionally biased region" description="Acidic residues" evidence="1">
    <location>
        <begin position="91"/>
        <end position="102"/>
    </location>
</feature>
<dbReference type="Proteomes" id="UP001341840">
    <property type="component" value="Unassembled WGS sequence"/>
</dbReference>
<sequence>MQVPLIDRLNDLQAGLSTLQNPSFPSQIASTSISGIQSVSIAYNFCKWGALILALVATVGGIFNRVTIFIIRFRNKAPSLPSISFCSDDDYTSSDDNDDDAVSELSSSSEYEDGGVFSSFQRVNEYFRVRGANGNDVVEDEYYDDVQNNQNDNNAWHKRRRSIGDIFSLSEIANSKSVVKLWDSIGFGLGLDFDDYEDRLDRVVSDYDIQHESPSGSTASASRSVVLSAGEGARGNLAVKIWDTRLRKRKPTVVAEWGGSVGKNVRVESGGVQKVYVTDDGRYGVTVGDMRKVMTPLGNVTESDADTWCDADAVIVSDEAYLGSEDHSMLRTS</sequence>
<keyword evidence="2" id="KW-0472">Membrane</keyword>
<feature type="region of interest" description="Disordered" evidence="1">
    <location>
        <begin position="91"/>
        <end position="110"/>
    </location>
</feature>
<evidence type="ECO:0000313" key="4">
    <source>
        <dbReference type="Proteomes" id="UP001341840"/>
    </source>
</evidence>
<proteinExistence type="predicted"/>
<evidence type="ECO:0000256" key="2">
    <source>
        <dbReference type="SAM" id="Phobius"/>
    </source>
</evidence>
<dbReference type="EMBL" id="JASCZI010031253">
    <property type="protein sequence ID" value="MED6126339.1"/>
    <property type="molecule type" value="Genomic_DNA"/>
</dbReference>
<keyword evidence="4" id="KW-1185">Reference proteome</keyword>
<accession>A0ABU6RQV6</accession>
<keyword evidence="2" id="KW-1133">Transmembrane helix</keyword>
<dbReference type="PANTHER" id="PTHR36715:SF1">
    <property type="entry name" value="PROTEIN, PUTATIVE-RELATED"/>
    <property type="match status" value="1"/>
</dbReference>